<dbReference type="Gene3D" id="1.10.1660.10">
    <property type="match status" value="1"/>
</dbReference>
<dbReference type="EMBL" id="JAATJN010000001">
    <property type="protein sequence ID" value="NJC55249.1"/>
    <property type="molecule type" value="Genomic_DNA"/>
</dbReference>
<sequence length="270" mass="30512">MAKLTGTTVNTIRHYHKLDLLAEPERMSNGYKQYGASHLLRLLQILRMRELGIQLSDIGSVENDHEQQQIALKHLDSELGERIAQLQKVREEVALLLEHGAPIDTASGFTDIATAMTASDRGLMSLYSRLYDESTMSEMKSIMSEASPYDHEVSELPEDADEETRSRLAEKIAPDMKDQLESQPWLLAPSHRMTGDRKMGQNAIISLIGELYNDAQIDVMQRAFIQIFASLDIPDEHRERFIAFIKEAEREEAARQRRTVGRSAGDSDAT</sequence>
<evidence type="ECO:0000256" key="1">
    <source>
        <dbReference type="ARBA" id="ARBA00023125"/>
    </source>
</evidence>
<evidence type="ECO:0000313" key="3">
    <source>
        <dbReference type="EMBL" id="NJC55249.1"/>
    </source>
</evidence>
<feature type="domain" description="HTH merR-type" evidence="2">
    <location>
        <begin position="1"/>
        <end position="64"/>
    </location>
</feature>
<dbReference type="SUPFAM" id="SSF46955">
    <property type="entry name" value="Putative DNA-binding domain"/>
    <property type="match status" value="1"/>
</dbReference>
<dbReference type="InterPro" id="IPR000551">
    <property type="entry name" value="MerR-type_HTH_dom"/>
</dbReference>
<keyword evidence="4" id="KW-1185">Reference proteome</keyword>
<dbReference type="RefSeq" id="WP_167949314.1">
    <property type="nucleotide sequence ID" value="NZ_BAAAPQ010000026.1"/>
</dbReference>
<keyword evidence="1 3" id="KW-0238">DNA-binding</keyword>
<dbReference type="PROSITE" id="PS50937">
    <property type="entry name" value="HTH_MERR_2"/>
    <property type="match status" value="1"/>
</dbReference>
<dbReference type="PANTHER" id="PTHR30204:SF93">
    <property type="entry name" value="HTH MERR-TYPE DOMAIN-CONTAINING PROTEIN"/>
    <property type="match status" value="1"/>
</dbReference>
<dbReference type="InterPro" id="IPR047057">
    <property type="entry name" value="MerR_fam"/>
</dbReference>
<dbReference type="GO" id="GO:0003700">
    <property type="term" value="F:DNA-binding transcription factor activity"/>
    <property type="evidence" value="ECO:0007669"/>
    <property type="project" value="InterPro"/>
</dbReference>
<dbReference type="PANTHER" id="PTHR30204">
    <property type="entry name" value="REDOX-CYCLING DRUG-SENSING TRANSCRIPTIONAL ACTIVATOR SOXR"/>
    <property type="match status" value="1"/>
</dbReference>
<gene>
    <name evidence="3" type="ORF">BKA07_000284</name>
</gene>
<proteinExistence type="predicted"/>
<dbReference type="SMART" id="SM00422">
    <property type="entry name" value="HTH_MERR"/>
    <property type="match status" value="1"/>
</dbReference>
<accession>A0A846RNF3</accession>
<dbReference type="InterPro" id="IPR009061">
    <property type="entry name" value="DNA-bd_dom_put_sf"/>
</dbReference>
<dbReference type="GO" id="GO:0003677">
    <property type="term" value="F:DNA binding"/>
    <property type="evidence" value="ECO:0007669"/>
    <property type="project" value="UniProtKB-KW"/>
</dbReference>
<dbReference type="AlphaFoldDB" id="A0A846RNF3"/>
<comment type="caution">
    <text evidence="3">The sequence shown here is derived from an EMBL/GenBank/DDBJ whole genome shotgun (WGS) entry which is preliminary data.</text>
</comment>
<reference evidence="3 4" key="1">
    <citation type="submission" date="2020-03" db="EMBL/GenBank/DDBJ databases">
        <title>Sequencing the genomes of 1000 actinobacteria strains.</title>
        <authorList>
            <person name="Klenk H.-P."/>
        </authorList>
    </citation>
    <scope>NUCLEOTIDE SEQUENCE [LARGE SCALE GENOMIC DNA]</scope>
    <source>
        <strain evidence="3 4">DSM 18964</strain>
    </source>
</reference>
<name>A0A846RNF3_9MICO</name>
<protein>
    <submittedName>
        <fullName evidence="3">DNA-binding transcriptional MerR regulator</fullName>
    </submittedName>
</protein>
<organism evidence="3 4">
    <name type="scientific">Brevibacterium marinum</name>
    <dbReference type="NCBI Taxonomy" id="418643"/>
    <lineage>
        <taxon>Bacteria</taxon>
        <taxon>Bacillati</taxon>
        <taxon>Actinomycetota</taxon>
        <taxon>Actinomycetes</taxon>
        <taxon>Micrococcales</taxon>
        <taxon>Brevibacteriaceae</taxon>
        <taxon>Brevibacterium</taxon>
    </lineage>
</organism>
<dbReference type="Proteomes" id="UP000576792">
    <property type="component" value="Unassembled WGS sequence"/>
</dbReference>
<evidence type="ECO:0000259" key="2">
    <source>
        <dbReference type="PROSITE" id="PS50937"/>
    </source>
</evidence>
<evidence type="ECO:0000313" key="4">
    <source>
        <dbReference type="Proteomes" id="UP000576792"/>
    </source>
</evidence>
<dbReference type="Pfam" id="PF13411">
    <property type="entry name" value="MerR_1"/>
    <property type="match status" value="1"/>
</dbReference>